<feature type="domain" description="DUF7036" evidence="3">
    <location>
        <begin position="80"/>
        <end position="164"/>
    </location>
</feature>
<dbReference type="PANTHER" id="PTHR33826">
    <property type="entry name" value="F20B24.21"/>
    <property type="match status" value="1"/>
</dbReference>
<dbReference type="Proteomes" id="UP000250235">
    <property type="component" value="Unassembled WGS sequence"/>
</dbReference>
<feature type="transmembrane region" description="Helical" evidence="2">
    <location>
        <begin position="489"/>
        <end position="506"/>
    </location>
</feature>
<evidence type="ECO:0000313" key="5">
    <source>
        <dbReference type="Proteomes" id="UP000250235"/>
    </source>
</evidence>
<feature type="compositionally biased region" description="Low complexity" evidence="1">
    <location>
        <begin position="397"/>
        <end position="413"/>
    </location>
</feature>
<evidence type="ECO:0000256" key="2">
    <source>
        <dbReference type="SAM" id="Phobius"/>
    </source>
</evidence>
<feature type="domain" description="DUF7036" evidence="3">
    <location>
        <begin position="197"/>
        <end position="288"/>
    </location>
</feature>
<evidence type="ECO:0000256" key="1">
    <source>
        <dbReference type="SAM" id="MobiDB-lite"/>
    </source>
</evidence>
<sequence>MGVDSDQKRAVADQLRIEEESTVADQLRTEESPVAEQLRARSDEMCIRGDVRAGTRSVDFGENWQQQVTVARAGHDIVASFILNKPAPFLEDHISQLEDDIFEEMSFTTTKVQVISLESSAGSNITKVVFSVESDVTTQSLIRASFVYLITRQSSLHLTESLFGDPSSFNVLKFRGGITVSPEQKAFLLQKVQILFNFTLNFSIDQLLMNFDELTSQLNKGLQLSPYENLYIKLTNLKGSTVAPPTTVQSQVLLAVGINPSNSRLKQLAQTITGSHSKNLGLNNTVFGRVKQIQLSSILQHSLGNDGNSPSPSPAPSPLSRFPYRYPHHRHGATLIPVIAPSPSPRNGGYRNGKRSPTSAPVPPPVPGKKKAAEPPACHFRYRNWFPWKHNKHSGIAPSTQPAHAPHAASPKPMQEDPVTPRPNPVSASSPLPNVGSAHSQPPSKGEFHGRQQNAMPLFSPSPSPCEYILFPRELAAHVQMFTIMLHQIGVKSWIGILHICVFFYLL</sequence>
<feature type="region of interest" description="Disordered" evidence="1">
    <location>
        <begin position="392"/>
        <end position="456"/>
    </location>
</feature>
<keyword evidence="2" id="KW-0472">Membrane</keyword>
<evidence type="ECO:0000313" key="4">
    <source>
        <dbReference type="EMBL" id="KZV22487.1"/>
    </source>
</evidence>
<dbReference type="AlphaFoldDB" id="A0A2Z7AT00"/>
<dbReference type="InterPro" id="IPR055464">
    <property type="entry name" value="DUF7036"/>
</dbReference>
<keyword evidence="2" id="KW-1133">Transmembrane helix</keyword>
<dbReference type="Pfam" id="PF23041">
    <property type="entry name" value="DUF7036"/>
    <property type="match status" value="2"/>
</dbReference>
<evidence type="ECO:0000259" key="3">
    <source>
        <dbReference type="Pfam" id="PF23041"/>
    </source>
</evidence>
<dbReference type="PANTHER" id="PTHR33826:SF2">
    <property type="entry name" value="HYDROXYPROLINE-RICH GLYCOPROTEIN FAMILY PROTEIN"/>
    <property type="match status" value="1"/>
</dbReference>
<feature type="region of interest" description="Disordered" evidence="1">
    <location>
        <begin position="301"/>
        <end position="374"/>
    </location>
</feature>
<keyword evidence="5" id="KW-1185">Reference proteome</keyword>
<feature type="compositionally biased region" description="Polar residues" evidence="1">
    <location>
        <begin position="426"/>
        <end position="443"/>
    </location>
</feature>
<organism evidence="4 5">
    <name type="scientific">Dorcoceras hygrometricum</name>
    <dbReference type="NCBI Taxonomy" id="472368"/>
    <lineage>
        <taxon>Eukaryota</taxon>
        <taxon>Viridiplantae</taxon>
        <taxon>Streptophyta</taxon>
        <taxon>Embryophyta</taxon>
        <taxon>Tracheophyta</taxon>
        <taxon>Spermatophyta</taxon>
        <taxon>Magnoliopsida</taxon>
        <taxon>eudicotyledons</taxon>
        <taxon>Gunneridae</taxon>
        <taxon>Pentapetalae</taxon>
        <taxon>asterids</taxon>
        <taxon>lamiids</taxon>
        <taxon>Lamiales</taxon>
        <taxon>Gesneriaceae</taxon>
        <taxon>Didymocarpoideae</taxon>
        <taxon>Trichosporeae</taxon>
        <taxon>Loxocarpinae</taxon>
        <taxon>Dorcoceras</taxon>
    </lineage>
</organism>
<reference evidence="4 5" key="1">
    <citation type="journal article" date="2015" name="Proc. Natl. Acad. Sci. U.S.A.">
        <title>The resurrection genome of Boea hygrometrica: A blueprint for survival of dehydration.</title>
        <authorList>
            <person name="Xiao L."/>
            <person name="Yang G."/>
            <person name="Zhang L."/>
            <person name="Yang X."/>
            <person name="Zhao S."/>
            <person name="Ji Z."/>
            <person name="Zhou Q."/>
            <person name="Hu M."/>
            <person name="Wang Y."/>
            <person name="Chen M."/>
            <person name="Xu Y."/>
            <person name="Jin H."/>
            <person name="Xiao X."/>
            <person name="Hu G."/>
            <person name="Bao F."/>
            <person name="Hu Y."/>
            <person name="Wan P."/>
            <person name="Li L."/>
            <person name="Deng X."/>
            <person name="Kuang T."/>
            <person name="Xiang C."/>
            <person name="Zhu J.K."/>
            <person name="Oliver M.J."/>
            <person name="He Y."/>
        </authorList>
    </citation>
    <scope>NUCLEOTIDE SEQUENCE [LARGE SCALE GENOMIC DNA]</scope>
    <source>
        <strain evidence="5">cv. XS01</strain>
    </source>
</reference>
<proteinExistence type="predicted"/>
<accession>A0A2Z7AT00</accession>
<dbReference type="EMBL" id="KV014365">
    <property type="protein sequence ID" value="KZV22487.1"/>
    <property type="molecule type" value="Genomic_DNA"/>
</dbReference>
<name>A0A2Z7AT00_9LAMI</name>
<protein>
    <submittedName>
        <fullName evidence="4">Vacuolar protein-sorting protein bro1-like</fullName>
    </submittedName>
</protein>
<dbReference type="OrthoDB" id="687571at2759"/>
<gene>
    <name evidence="4" type="ORF">F511_19707</name>
</gene>
<keyword evidence="2" id="KW-0812">Transmembrane</keyword>